<dbReference type="Pfam" id="PF10646">
    <property type="entry name" value="Germane"/>
    <property type="match status" value="1"/>
</dbReference>
<feature type="region of interest" description="Disordered" evidence="1">
    <location>
        <begin position="27"/>
        <end position="52"/>
    </location>
</feature>
<gene>
    <name evidence="4" type="ORF">QLQ12_06800</name>
</gene>
<comment type="caution">
    <text evidence="4">The sequence shown here is derived from an EMBL/GenBank/DDBJ whole genome shotgun (WGS) entry which is preliminary data.</text>
</comment>
<feature type="domain" description="Lipoprotein LpqB C-terminal" evidence="3">
    <location>
        <begin position="337"/>
        <end position="579"/>
    </location>
</feature>
<sequence length="608" mass="64478">MVRRVLAGAAVAAVLLSGCGIPDESGITVVGPGPSTGTSSGDGSMRSRITRDSTSDRAQFVLNYLKAAAGDYDTALDRVKQFMSSTARAEFNAPATPRVIRLTSPPLVKPAEDSVEISYQLVGTLGKNGVLEPAAEAAEGKYDLVLSEAAGDGLYVRQAPPFLLLSDTALQEFYDERTIYFWNTEHTGLVPDVRHLLTAVPVEQEPTILLNWLIGGPAPWLQDAVEPLPEGTKLEGNIPAKSADRLQIKLSAQALPTENADDALDWLRRQLQWSLRRLLPKFLELTVGHQETRSYSGFDFMESNPANRLGSNPERYVVYDRVIRRVVDQGSSEPDRPAVASVPGLSAETNRDVSRAALSATRTHTLAALVTGSGKNERLRVGSAPVGGEASLQEIPGLPTGMGHPIWAITPESGADGAIGLIVADGQLWRFAVQGGPAQPVSWPGLGGPITAITVAPDGHRVALTAGGRLYRAVLTVSGDGLALTGLQQLATPFSSVSAVDFSSEGWLTVAGVRRDTERVSIMGVSVDGGLRSEVLPDMGKEPVTYVTSYPAHPVTGRQNSGAVLYSTGRRDAWEALSTAVPIDAGDLAGTTGEPRPDVVPEAPFFLN</sequence>
<dbReference type="PROSITE" id="PS51257">
    <property type="entry name" value="PROKAR_LIPOPROTEIN"/>
    <property type="match status" value="1"/>
</dbReference>
<dbReference type="InterPro" id="IPR018910">
    <property type="entry name" value="LpqB_C"/>
</dbReference>
<dbReference type="Proteomes" id="UP001241758">
    <property type="component" value="Unassembled WGS sequence"/>
</dbReference>
<accession>A0ABT6WEZ4</accession>
<keyword evidence="5" id="KW-1185">Reference proteome</keyword>
<dbReference type="Pfam" id="PF10647">
    <property type="entry name" value="Gmad1"/>
    <property type="match status" value="1"/>
</dbReference>
<protein>
    <recommendedName>
        <fullName evidence="6">GerMN domain-containing protein</fullName>
    </recommendedName>
</protein>
<name>A0ABT6WEZ4_9ACTN</name>
<dbReference type="SUPFAM" id="SSF82171">
    <property type="entry name" value="DPP6 N-terminal domain-like"/>
    <property type="match status" value="1"/>
</dbReference>
<organism evidence="4 5">
    <name type="scientific">Actinoplanes sandaracinus</name>
    <dbReference type="NCBI Taxonomy" id="3045177"/>
    <lineage>
        <taxon>Bacteria</taxon>
        <taxon>Bacillati</taxon>
        <taxon>Actinomycetota</taxon>
        <taxon>Actinomycetes</taxon>
        <taxon>Micromonosporales</taxon>
        <taxon>Micromonosporaceae</taxon>
        <taxon>Actinoplanes</taxon>
    </lineage>
</organism>
<evidence type="ECO:0000259" key="2">
    <source>
        <dbReference type="Pfam" id="PF10646"/>
    </source>
</evidence>
<feature type="compositionally biased region" description="Low complexity" evidence="1">
    <location>
        <begin position="31"/>
        <end position="47"/>
    </location>
</feature>
<reference evidence="4 5" key="1">
    <citation type="submission" date="2023-05" db="EMBL/GenBank/DDBJ databases">
        <title>Actinoplanes sp. NEAU-A12 genome sequencing.</title>
        <authorList>
            <person name="Wang Z.-S."/>
        </authorList>
    </citation>
    <scope>NUCLEOTIDE SEQUENCE [LARGE SCALE GENOMIC DNA]</scope>
    <source>
        <strain evidence="4 5">NEAU-A12</strain>
    </source>
</reference>
<evidence type="ECO:0000259" key="3">
    <source>
        <dbReference type="Pfam" id="PF10647"/>
    </source>
</evidence>
<dbReference type="EMBL" id="JASCTH010000004">
    <property type="protein sequence ID" value="MDI6098309.1"/>
    <property type="molecule type" value="Genomic_DNA"/>
</dbReference>
<dbReference type="InterPro" id="IPR019606">
    <property type="entry name" value="GerMN"/>
</dbReference>
<proteinExistence type="predicted"/>
<evidence type="ECO:0008006" key="6">
    <source>
        <dbReference type="Google" id="ProtNLM"/>
    </source>
</evidence>
<evidence type="ECO:0000256" key="1">
    <source>
        <dbReference type="SAM" id="MobiDB-lite"/>
    </source>
</evidence>
<dbReference type="RefSeq" id="WP_282757923.1">
    <property type="nucleotide sequence ID" value="NZ_JASCTH010000004.1"/>
</dbReference>
<feature type="domain" description="GerMN" evidence="2">
    <location>
        <begin position="178"/>
        <end position="277"/>
    </location>
</feature>
<evidence type="ECO:0000313" key="4">
    <source>
        <dbReference type="EMBL" id="MDI6098309.1"/>
    </source>
</evidence>
<evidence type="ECO:0000313" key="5">
    <source>
        <dbReference type="Proteomes" id="UP001241758"/>
    </source>
</evidence>